<dbReference type="Pfam" id="PF03144">
    <property type="entry name" value="GTP_EFTU_D2"/>
    <property type="match status" value="1"/>
</dbReference>
<evidence type="ECO:0000256" key="1">
    <source>
        <dbReference type="ARBA" id="ARBA00004496"/>
    </source>
</evidence>
<keyword evidence="10" id="KW-0251">Elongation factor</keyword>
<dbReference type="InterPro" id="IPR036388">
    <property type="entry name" value="WH-like_DNA-bd_sf"/>
</dbReference>
<dbReference type="Gene3D" id="1.10.10.2770">
    <property type="match status" value="1"/>
</dbReference>
<dbReference type="GO" id="GO:0003924">
    <property type="term" value="F:GTPase activity"/>
    <property type="evidence" value="ECO:0007669"/>
    <property type="project" value="InterPro"/>
</dbReference>
<dbReference type="InterPro" id="IPR057335">
    <property type="entry name" value="Beta-barrel_SelB"/>
</dbReference>
<dbReference type="InterPro" id="IPR050055">
    <property type="entry name" value="EF-Tu_GTPase"/>
</dbReference>
<evidence type="ECO:0000256" key="2">
    <source>
        <dbReference type="ARBA" id="ARBA00015953"/>
    </source>
</evidence>
<evidence type="ECO:0000259" key="9">
    <source>
        <dbReference type="PROSITE" id="PS51722"/>
    </source>
</evidence>
<dbReference type="InterPro" id="IPR015190">
    <property type="entry name" value="Elong_fac_SelB-wing-hlx_typ-2"/>
</dbReference>
<evidence type="ECO:0000256" key="8">
    <source>
        <dbReference type="ARBA" id="ARBA00031615"/>
    </source>
</evidence>
<evidence type="ECO:0000256" key="6">
    <source>
        <dbReference type="ARBA" id="ARBA00023134"/>
    </source>
</evidence>
<dbReference type="NCBIfam" id="TIGR00475">
    <property type="entry name" value="selB"/>
    <property type="match status" value="1"/>
</dbReference>
<dbReference type="GO" id="GO:0005737">
    <property type="term" value="C:cytoplasm"/>
    <property type="evidence" value="ECO:0007669"/>
    <property type="project" value="UniProtKB-SubCell"/>
</dbReference>
<dbReference type="PROSITE" id="PS51722">
    <property type="entry name" value="G_TR_2"/>
    <property type="match status" value="1"/>
</dbReference>
<keyword evidence="4" id="KW-0547">Nucleotide-binding</keyword>
<dbReference type="Gene3D" id="2.40.30.10">
    <property type="entry name" value="Translation factors"/>
    <property type="match status" value="2"/>
</dbReference>
<dbReference type="InterPro" id="IPR009001">
    <property type="entry name" value="Transl_elong_EF1A/Init_IF2_C"/>
</dbReference>
<dbReference type="NCBIfam" id="TIGR00231">
    <property type="entry name" value="small_GTP"/>
    <property type="match status" value="1"/>
</dbReference>
<name>A0A7C4XNN6_UNCW3</name>
<dbReference type="InterPro" id="IPR036390">
    <property type="entry name" value="WH_DNA-bd_sf"/>
</dbReference>
<dbReference type="InterPro" id="IPR009000">
    <property type="entry name" value="Transl_B-barrel_sf"/>
</dbReference>
<dbReference type="GO" id="GO:0003723">
    <property type="term" value="F:RNA binding"/>
    <property type="evidence" value="ECO:0007669"/>
    <property type="project" value="InterPro"/>
</dbReference>
<feature type="domain" description="Tr-type G" evidence="9">
    <location>
        <begin position="2"/>
        <end position="171"/>
    </location>
</feature>
<dbReference type="InterPro" id="IPR015191">
    <property type="entry name" value="SelB_WHD4"/>
</dbReference>
<dbReference type="SUPFAM" id="SSF50447">
    <property type="entry name" value="Translation proteins"/>
    <property type="match status" value="1"/>
</dbReference>
<dbReference type="InterPro" id="IPR027417">
    <property type="entry name" value="P-loop_NTPase"/>
</dbReference>
<keyword evidence="5" id="KW-0648">Protein biosynthesis</keyword>
<dbReference type="Pfam" id="PF00009">
    <property type="entry name" value="GTP_EFTU"/>
    <property type="match status" value="1"/>
</dbReference>
<keyword evidence="3" id="KW-0963">Cytoplasm</keyword>
<proteinExistence type="predicted"/>
<evidence type="ECO:0000256" key="3">
    <source>
        <dbReference type="ARBA" id="ARBA00022490"/>
    </source>
</evidence>
<dbReference type="PANTHER" id="PTHR43721:SF22">
    <property type="entry name" value="ELONGATION FACTOR TU, MITOCHONDRIAL"/>
    <property type="match status" value="1"/>
</dbReference>
<gene>
    <name evidence="10" type="primary">selB</name>
    <name evidence="10" type="ORF">ENV60_09650</name>
</gene>
<dbReference type="InterPro" id="IPR004535">
    <property type="entry name" value="Transl_elong_SelB"/>
</dbReference>
<comment type="caution">
    <text evidence="10">The sequence shown here is derived from an EMBL/GenBank/DDBJ whole genome shotgun (WGS) entry which is preliminary data.</text>
</comment>
<dbReference type="Gene3D" id="1.10.10.10">
    <property type="entry name" value="Winged helix-like DNA-binding domain superfamily/Winged helix DNA-binding domain"/>
    <property type="match status" value="1"/>
</dbReference>
<dbReference type="SUPFAM" id="SSF50465">
    <property type="entry name" value="EF-Tu/eEF-1alpha/eIF2-gamma C-terminal domain"/>
    <property type="match status" value="1"/>
</dbReference>
<protein>
    <recommendedName>
        <fullName evidence="2">Selenocysteine-specific elongation factor</fullName>
    </recommendedName>
    <alternativeName>
        <fullName evidence="8">SelB translation factor</fullName>
    </alternativeName>
</protein>
<dbReference type="PANTHER" id="PTHR43721">
    <property type="entry name" value="ELONGATION FACTOR TU-RELATED"/>
    <property type="match status" value="1"/>
</dbReference>
<evidence type="ECO:0000256" key="4">
    <source>
        <dbReference type="ARBA" id="ARBA00022741"/>
    </source>
</evidence>
<comment type="subcellular location">
    <subcellularLocation>
        <location evidence="1">Cytoplasm</location>
    </subcellularLocation>
</comment>
<dbReference type="GO" id="GO:0003746">
    <property type="term" value="F:translation elongation factor activity"/>
    <property type="evidence" value="ECO:0007669"/>
    <property type="project" value="UniProtKB-KW"/>
</dbReference>
<dbReference type="CDD" id="cd04171">
    <property type="entry name" value="SelB"/>
    <property type="match status" value="1"/>
</dbReference>
<dbReference type="EMBL" id="DTGZ01000180">
    <property type="protein sequence ID" value="HGV98540.1"/>
    <property type="molecule type" value="Genomic_DNA"/>
</dbReference>
<reference evidence="10" key="1">
    <citation type="journal article" date="2020" name="mSystems">
        <title>Genome- and Community-Level Interaction Insights into Carbon Utilization and Element Cycling Functions of Hydrothermarchaeota in Hydrothermal Sediment.</title>
        <authorList>
            <person name="Zhou Z."/>
            <person name="Liu Y."/>
            <person name="Xu W."/>
            <person name="Pan J."/>
            <person name="Luo Z.H."/>
            <person name="Li M."/>
        </authorList>
    </citation>
    <scope>NUCLEOTIDE SEQUENCE [LARGE SCALE GENOMIC DNA]</scope>
    <source>
        <strain evidence="10">SpSt-774</strain>
    </source>
</reference>
<dbReference type="SUPFAM" id="SSF52540">
    <property type="entry name" value="P-loop containing nucleoside triphosphate hydrolases"/>
    <property type="match status" value="1"/>
</dbReference>
<dbReference type="InterPro" id="IPR005225">
    <property type="entry name" value="Small_GTP-bd"/>
</dbReference>
<keyword evidence="6" id="KW-0342">GTP-binding</keyword>
<dbReference type="Gene3D" id="3.40.50.300">
    <property type="entry name" value="P-loop containing nucleotide triphosphate hydrolases"/>
    <property type="match status" value="1"/>
</dbReference>
<evidence type="ECO:0000256" key="7">
    <source>
        <dbReference type="ARBA" id="ARBA00025526"/>
    </source>
</evidence>
<dbReference type="SUPFAM" id="SSF46785">
    <property type="entry name" value="Winged helix' DNA-binding domain"/>
    <property type="match status" value="3"/>
</dbReference>
<dbReference type="GO" id="GO:0005525">
    <property type="term" value="F:GTP binding"/>
    <property type="evidence" value="ECO:0007669"/>
    <property type="project" value="UniProtKB-KW"/>
</dbReference>
<comment type="function">
    <text evidence="7">Translation factor necessary for the incorporation of selenocysteine into proteins. It probably replaces EF-Tu for the insertion of selenocysteine directed by the UGA codon. SelB binds GTP and GDP.</text>
</comment>
<dbReference type="CDD" id="cd03696">
    <property type="entry name" value="SelB_II"/>
    <property type="match status" value="1"/>
</dbReference>
<organism evidence="10">
    <name type="scientific">candidate division WOR-3 bacterium</name>
    <dbReference type="NCBI Taxonomy" id="2052148"/>
    <lineage>
        <taxon>Bacteria</taxon>
        <taxon>Bacteria division WOR-3</taxon>
    </lineage>
</organism>
<dbReference type="Pfam" id="PF09107">
    <property type="entry name" value="WHD_3rd_SelB"/>
    <property type="match status" value="1"/>
</dbReference>
<dbReference type="InterPro" id="IPR000795">
    <property type="entry name" value="T_Tr_GTP-bd_dom"/>
</dbReference>
<dbReference type="InterPro" id="IPR004161">
    <property type="entry name" value="EFTu-like_2"/>
</dbReference>
<sequence length="635" mass="71525">MNKHIVIGTAGHIDHGKSALIKSLTGYDPDRLKEEKERGMTTDLGFAFYGDNITIIDVPGHEKFVRHMLAGASTIDFVLFVIAADDGVMPQTIEHLEILKLLDIKKGIIVVTKKDLVDKEKLEATIDDIRHLTRNSFLQDAPIVSVSNYSGEGIEELKRILKELVDQVESKSDKGIFRMPIDRCFTMKGFGTVIAGTVLSGKIKVGDTVELLPQKRLLKIRKIEVHNKDVGEVGTGFRAAVNIVGAEKEEIERGNVIAQPGYLEPSEYMNATLVLLNSASPLKTFSRLRIHLGTAEILGRVVLLEKKILKPGEKGMVQFRLETPAVADIGDRYVVRTYSPQTTIGGGVILEPRANKIKGLDEQLIEHLAKIETQDPHILVEETLNSNFTLPRKIEEIARDINLPVNTVQELISELINKGLVIPVDERRNLYYSKKNLIELTERLRKVIKDYHNNNPTSFGITRNELIRSIPGLDNSLFNFVLKKLNAEKMIKITDDGKISLYDFEISLDKELSQISEKLARIFQEAEFQPPQIEVLLEKEIAPREVLKRAYQYLIDNGTLVHIGEGIVFHKEKVQEAKEKLIRFLKSHKEIRVSEFRDLIKASRKYALPLLIYFDSRGITIKRGEVRILGSGGGV</sequence>
<dbReference type="CDD" id="cd15491">
    <property type="entry name" value="selB_III"/>
    <property type="match status" value="1"/>
</dbReference>
<evidence type="ECO:0000256" key="5">
    <source>
        <dbReference type="ARBA" id="ARBA00022917"/>
    </source>
</evidence>
<dbReference type="Pfam" id="PF09106">
    <property type="entry name" value="WHD_2nd_SelB"/>
    <property type="match status" value="1"/>
</dbReference>
<dbReference type="AlphaFoldDB" id="A0A7C4XNN6"/>
<accession>A0A7C4XNN6</accession>
<dbReference type="GO" id="GO:0001514">
    <property type="term" value="P:selenocysteine incorporation"/>
    <property type="evidence" value="ECO:0007669"/>
    <property type="project" value="InterPro"/>
</dbReference>
<evidence type="ECO:0000313" key="10">
    <source>
        <dbReference type="EMBL" id="HGV98540.1"/>
    </source>
</evidence>
<dbReference type="Pfam" id="PF25461">
    <property type="entry name" value="Beta-barrel_SelB"/>
    <property type="match status" value="1"/>
</dbReference>